<proteinExistence type="predicted"/>
<dbReference type="AlphaFoldDB" id="A0A0C2BJX8"/>
<gene>
    <name evidence="1" type="ORF">TSA66_13075</name>
</gene>
<dbReference type="Proteomes" id="UP000031572">
    <property type="component" value="Unassembled WGS sequence"/>
</dbReference>
<evidence type="ECO:0000313" key="1">
    <source>
        <dbReference type="EMBL" id="KIF81525.1"/>
    </source>
</evidence>
<evidence type="ECO:0008006" key="3">
    <source>
        <dbReference type="Google" id="ProtNLM"/>
    </source>
</evidence>
<name>A0A0C2BJX8_9BURK</name>
<organism evidence="1 2">
    <name type="scientific">Noviherbaspirillum autotrophicum</name>
    <dbReference type="NCBI Taxonomy" id="709839"/>
    <lineage>
        <taxon>Bacteria</taxon>
        <taxon>Pseudomonadati</taxon>
        <taxon>Pseudomonadota</taxon>
        <taxon>Betaproteobacteria</taxon>
        <taxon>Burkholderiales</taxon>
        <taxon>Oxalobacteraceae</taxon>
        <taxon>Noviherbaspirillum</taxon>
    </lineage>
</organism>
<sequence>MPLLSELDGRNGSNRAAGNHALITADNDLDALHAWLVCFVDTNTTFDNYRKEADRLLLWAHVELHKPVSPLTHEDLPA</sequence>
<keyword evidence="2" id="KW-1185">Reference proteome</keyword>
<dbReference type="STRING" id="709839.TSA66_13075"/>
<protein>
    <recommendedName>
        <fullName evidence="3">Integrase</fullName>
    </recommendedName>
</protein>
<reference evidence="1 2" key="1">
    <citation type="submission" date="2014-12" db="EMBL/GenBank/DDBJ databases">
        <title>Denitrispirillum autotrophicum gen. nov., sp. nov., Denitrifying, Facultatively Autotrophic Bacteria Isolated from Rice Paddy Soil.</title>
        <authorList>
            <person name="Ishii S."/>
            <person name="Ashida N."/>
            <person name="Ohno H."/>
            <person name="Otsuka S."/>
            <person name="Yokota A."/>
            <person name="Senoo K."/>
        </authorList>
    </citation>
    <scope>NUCLEOTIDE SEQUENCE [LARGE SCALE GENOMIC DNA]</scope>
    <source>
        <strain evidence="1 2">TSA66</strain>
    </source>
</reference>
<dbReference type="EMBL" id="JWJG01000028">
    <property type="protein sequence ID" value="KIF81525.1"/>
    <property type="molecule type" value="Genomic_DNA"/>
</dbReference>
<evidence type="ECO:0000313" key="2">
    <source>
        <dbReference type="Proteomes" id="UP000031572"/>
    </source>
</evidence>
<accession>A0A0C2BJX8</accession>
<comment type="caution">
    <text evidence="1">The sequence shown here is derived from an EMBL/GenBank/DDBJ whole genome shotgun (WGS) entry which is preliminary data.</text>
</comment>